<comment type="similarity">
    <text evidence="3">Belongs to the LptF/LptG family.</text>
</comment>
<evidence type="ECO:0000256" key="5">
    <source>
        <dbReference type="ARBA" id="ARBA00022692"/>
    </source>
</evidence>
<organism evidence="10 11">
    <name type="scientific">Marinobacterium aestuariivivens</name>
    <dbReference type="NCBI Taxonomy" id="1698799"/>
    <lineage>
        <taxon>Bacteria</taxon>
        <taxon>Pseudomonadati</taxon>
        <taxon>Pseudomonadota</taxon>
        <taxon>Gammaproteobacteria</taxon>
        <taxon>Oceanospirillales</taxon>
        <taxon>Oceanospirillaceae</taxon>
        <taxon>Marinobacterium</taxon>
    </lineage>
</organism>
<dbReference type="Pfam" id="PF03739">
    <property type="entry name" value="LptF_LptG"/>
    <property type="match status" value="1"/>
</dbReference>
<dbReference type="InterPro" id="IPR005495">
    <property type="entry name" value="LptG/LptF_permease"/>
</dbReference>
<evidence type="ECO:0000256" key="6">
    <source>
        <dbReference type="ARBA" id="ARBA00022989"/>
    </source>
</evidence>
<dbReference type="EMBL" id="JBHSWE010000001">
    <property type="protein sequence ID" value="MFC6671594.1"/>
    <property type="molecule type" value="Genomic_DNA"/>
</dbReference>
<keyword evidence="11" id="KW-1185">Reference proteome</keyword>
<comment type="caution">
    <text evidence="10">The sequence shown here is derived from an EMBL/GenBank/DDBJ whole genome shotgun (WGS) entry which is preliminary data.</text>
</comment>
<sequence>MALVVALIAVPMSRTNPRQGRFAKLIPSILLYLLYLTLLGAARSGVEDAETPVAALWLVHGLFLALALNLIFAERFWEQLYHRLPSLRRLKGKHS</sequence>
<keyword evidence="5 9" id="KW-0812">Transmembrane</keyword>
<evidence type="ECO:0000313" key="10">
    <source>
        <dbReference type="EMBL" id="MFC6671594.1"/>
    </source>
</evidence>
<reference evidence="11" key="1">
    <citation type="journal article" date="2019" name="Int. J. Syst. Evol. Microbiol.">
        <title>The Global Catalogue of Microorganisms (GCM) 10K type strain sequencing project: providing services to taxonomists for standard genome sequencing and annotation.</title>
        <authorList>
            <consortium name="The Broad Institute Genomics Platform"/>
            <consortium name="The Broad Institute Genome Sequencing Center for Infectious Disease"/>
            <person name="Wu L."/>
            <person name="Ma J."/>
        </authorList>
    </citation>
    <scope>NUCLEOTIDE SEQUENCE [LARGE SCALE GENOMIC DNA]</scope>
    <source>
        <strain evidence="11">NBRC 111756</strain>
    </source>
</reference>
<keyword evidence="4" id="KW-1003">Cell membrane</keyword>
<comment type="subunit">
    <text evidence="8">Component of the lipopolysaccharide transport and assembly complex. The LptBFG transporter is composed of two ATP-binding proteins (LptB) and two transmembrane proteins (LptF and LptG).</text>
</comment>
<proteinExistence type="inferred from homology"/>
<evidence type="ECO:0000313" key="11">
    <source>
        <dbReference type="Proteomes" id="UP001596422"/>
    </source>
</evidence>
<evidence type="ECO:0000256" key="7">
    <source>
        <dbReference type="ARBA" id="ARBA00023136"/>
    </source>
</evidence>
<gene>
    <name evidence="10" type="ORF">ACFQDL_17090</name>
</gene>
<protein>
    <submittedName>
        <fullName evidence="10">LptF/LptG family permease</fullName>
    </submittedName>
</protein>
<comment type="subcellular location">
    <subcellularLocation>
        <location evidence="2">Cell membrane</location>
        <topology evidence="2">Multi-pass membrane protein</topology>
    </subcellularLocation>
</comment>
<accession>A0ABW2A2Q9</accession>
<keyword evidence="7 9" id="KW-0472">Membrane</keyword>
<evidence type="ECO:0000256" key="9">
    <source>
        <dbReference type="SAM" id="Phobius"/>
    </source>
</evidence>
<dbReference type="RefSeq" id="WP_379913140.1">
    <property type="nucleotide sequence ID" value="NZ_JBHSWE010000001.1"/>
</dbReference>
<feature type="transmembrane region" description="Helical" evidence="9">
    <location>
        <begin position="54"/>
        <end position="73"/>
    </location>
</feature>
<evidence type="ECO:0000256" key="4">
    <source>
        <dbReference type="ARBA" id="ARBA00022475"/>
    </source>
</evidence>
<evidence type="ECO:0000256" key="8">
    <source>
        <dbReference type="ARBA" id="ARBA00026081"/>
    </source>
</evidence>
<keyword evidence="6 9" id="KW-1133">Transmembrane helix</keyword>
<dbReference type="Proteomes" id="UP001596422">
    <property type="component" value="Unassembled WGS sequence"/>
</dbReference>
<comment type="function">
    <text evidence="1">Part of the ABC transporter complex LptBFG involved in the translocation of lipopolysaccharide (LPS) from the inner membrane to the outer membrane.</text>
</comment>
<evidence type="ECO:0000256" key="3">
    <source>
        <dbReference type="ARBA" id="ARBA00007725"/>
    </source>
</evidence>
<feature type="transmembrane region" description="Helical" evidence="9">
    <location>
        <begin position="22"/>
        <end position="42"/>
    </location>
</feature>
<evidence type="ECO:0000256" key="2">
    <source>
        <dbReference type="ARBA" id="ARBA00004651"/>
    </source>
</evidence>
<name>A0ABW2A2Q9_9GAMM</name>
<evidence type="ECO:0000256" key="1">
    <source>
        <dbReference type="ARBA" id="ARBA00002265"/>
    </source>
</evidence>